<dbReference type="STRING" id="913774.A0A0C3GMT1"/>
<name>A0A0C3GMT1_OIDMZ</name>
<protein>
    <recommendedName>
        <fullName evidence="5">Methyltransferase</fullName>
    </recommendedName>
</protein>
<dbReference type="InterPro" id="IPR044053">
    <property type="entry name" value="AsaB-like"/>
</dbReference>
<dbReference type="HOGENOM" id="CLU_042688_2_2_1"/>
<evidence type="ECO:0000313" key="3">
    <source>
        <dbReference type="EMBL" id="KIM92869.1"/>
    </source>
</evidence>
<sequence>MATLLTPLNNTIAKSPPDISSSVEEERHDILAELNYWKDVGNTSVLVDFNTPGAQERYNDLLKLDQAHSVMVHDVRGEESKYTIDRHGFQYVQHEVKDMGNLSNDEEVIAVLLTATEQLINTTHSTGACKIVTFAHLIRCFAADERQLAASQAPAHAVHSDFTPSGAIKHLQDTIKDETELNRLLGGRVLIINVWRPLKKIFKDPLAVCDWTSVDPETDLVTYRMVFSQGWKELAKANFNPRHMWYYLGGQRPNEPLLFKQFDSKAKHGMNLLHTAFVDPQAVNYNPRESIEIKMFAFLPN</sequence>
<feature type="compositionally biased region" description="Polar residues" evidence="2">
    <location>
        <begin position="1"/>
        <end position="22"/>
    </location>
</feature>
<evidence type="ECO:0008006" key="5">
    <source>
        <dbReference type="Google" id="ProtNLM"/>
    </source>
</evidence>
<dbReference type="PANTHER" id="PTHR34598:SF3">
    <property type="entry name" value="OXIDOREDUCTASE AN1597"/>
    <property type="match status" value="1"/>
</dbReference>
<reference evidence="4" key="2">
    <citation type="submission" date="2015-01" db="EMBL/GenBank/DDBJ databases">
        <title>Evolutionary Origins and Diversification of the Mycorrhizal Mutualists.</title>
        <authorList>
            <consortium name="DOE Joint Genome Institute"/>
            <consortium name="Mycorrhizal Genomics Consortium"/>
            <person name="Kohler A."/>
            <person name="Kuo A."/>
            <person name="Nagy L.G."/>
            <person name="Floudas D."/>
            <person name="Copeland A."/>
            <person name="Barry K.W."/>
            <person name="Cichocki N."/>
            <person name="Veneault-Fourrey C."/>
            <person name="LaButti K."/>
            <person name="Lindquist E.A."/>
            <person name="Lipzen A."/>
            <person name="Lundell T."/>
            <person name="Morin E."/>
            <person name="Murat C."/>
            <person name="Riley R."/>
            <person name="Ohm R."/>
            <person name="Sun H."/>
            <person name="Tunlid A."/>
            <person name="Henrissat B."/>
            <person name="Grigoriev I.V."/>
            <person name="Hibbett D.S."/>
            <person name="Martin F."/>
        </authorList>
    </citation>
    <scope>NUCLEOTIDE SEQUENCE [LARGE SCALE GENOMIC DNA]</scope>
    <source>
        <strain evidence="4">Zn</strain>
    </source>
</reference>
<keyword evidence="4" id="KW-1185">Reference proteome</keyword>
<feature type="region of interest" description="Disordered" evidence="2">
    <location>
        <begin position="1"/>
        <end position="23"/>
    </location>
</feature>
<dbReference type="InParanoid" id="A0A0C3GMT1"/>
<gene>
    <name evidence="3" type="ORF">OIDMADRAFT_138871</name>
</gene>
<reference evidence="3 4" key="1">
    <citation type="submission" date="2014-04" db="EMBL/GenBank/DDBJ databases">
        <authorList>
            <consortium name="DOE Joint Genome Institute"/>
            <person name="Kuo A."/>
            <person name="Martino E."/>
            <person name="Perotto S."/>
            <person name="Kohler A."/>
            <person name="Nagy L.G."/>
            <person name="Floudas D."/>
            <person name="Copeland A."/>
            <person name="Barry K.W."/>
            <person name="Cichocki N."/>
            <person name="Veneault-Fourrey C."/>
            <person name="LaButti K."/>
            <person name="Lindquist E.A."/>
            <person name="Lipzen A."/>
            <person name="Lundell T."/>
            <person name="Morin E."/>
            <person name="Murat C."/>
            <person name="Sun H."/>
            <person name="Tunlid A."/>
            <person name="Henrissat B."/>
            <person name="Grigoriev I.V."/>
            <person name="Hibbett D.S."/>
            <person name="Martin F."/>
            <person name="Nordberg H.P."/>
            <person name="Cantor M.N."/>
            <person name="Hua S.X."/>
        </authorList>
    </citation>
    <scope>NUCLEOTIDE SEQUENCE [LARGE SCALE GENOMIC DNA]</scope>
    <source>
        <strain evidence="3 4">Zn</strain>
    </source>
</reference>
<dbReference type="EMBL" id="KN832904">
    <property type="protein sequence ID" value="KIM92869.1"/>
    <property type="molecule type" value="Genomic_DNA"/>
</dbReference>
<proteinExistence type="inferred from homology"/>
<dbReference type="PANTHER" id="PTHR34598">
    <property type="entry name" value="BLL6449 PROTEIN"/>
    <property type="match status" value="1"/>
</dbReference>
<evidence type="ECO:0000313" key="4">
    <source>
        <dbReference type="Proteomes" id="UP000054321"/>
    </source>
</evidence>
<accession>A0A0C3GMT1</accession>
<organism evidence="3 4">
    <name type="scientific">Oidiodendron maius (strain Zn)</name>
    <dbReference type="NCBI Taxonomy" id="913774"/>
    <lineage>
        <taxon>Eukaryota</taxon>
        <taxon>Fungi</taxon>
        <taxon>Dikarya</taxon>
        <taxon>Ascomycota</taxon>
        <taxon>Pezizomycotina</taxon>
        <taxon>Leotiomycetes</taxon>
        <taxon>Leotiomycetes incertae sedis</taxon>
        <taxon>Myxotrichaceae</taxon>
        <taxon>Oidiodendron</taxon>
    </lineage>
</organism>
<comment type="similarity">
    <text evidence="1">Belongs to the asaB hydroxylase/desaturase family.</text>
</comment>
<dbReference type="OrthoDB" id="412788at2759"/>
<evidence type="ECO:0000256" key="1">
    <source>
        <dbReference type="ARBA" id="ARBA00023604"/>
    </source>
</evidence>
<dbReference type="AlphaFoldDB" id="A0A0C3GMT1"/>
<dbReference type="GO" id="GO:0016491">
    <property type="term" value="F:oxidoreductase activity"/>
    <property type="evidence" value="ECO:0007669"/>
    <property type="project" value="InterPro"/>
</dbReference>
<evidence type="ECO:0000256" key="2">
    <source>
        <dbReference type="SAM" id="MobiDB-lite"/>
    </source>
</evidence>
<dbReference type="Proteomes" id="UP000054321">
    <property type="component" value="Unassembled WGS sequence"/>
</dbReference>
<dbReference type="NCBIfam" id="NF041278">
    <property type="entry name" value="CmcJ_NvfI_EfuI"/>
    <property type="match status" value="1"/>
</dbReference>